<comment type="caution">
    <text evidence="2">The sequence shown here is derived from an EMBL/GenBank/DDBJ whole genome shotgun (WGS) entry which is preliminary data.</text>
</comment>
<evidence type="ECO:0000313" key="3">
    <source>
        <dbReference type="Proteomes" id="UP000321393"/>
    </source>
</evidence>
<accession>A0A5A7U4H5</accession>
<organism evidence="2 3">
    <name type="scientific">Cucumis melo var. makuwa</name>
    <name type="common">Oriental melon</name>
    <dbReference type="NCBI Taxonomy" id="1194695"/>
    <lineage>
        <taxon>Eukaryota</taxon>
        <taxon>Viridiplantae</taxon>
        <taxon>Streptophyta</taxon>
        <taxon>Embryophyta</taxon>
        <taxon>Tracheophyta</taxon>
        <taxon>Spermatophyta</taxon>
        <taxon>Magnoliopsida</taxon>
        <taxon>eudicotyledons</taxon>
        <taxon>Gunneridae</taxon>
        <taxon>Pentapetalae</taxon>
        <taxon>rosids</taxon>
        <taxon>fabids</taxon>
        <taxon>Cucurbitales</taxon>
        <taxon>Cucurbitaceae</taxon>
        <taxon>Benincaseae</taxon>
        <taxon>Cucumis</taxon>
    </lineage>
</organism>
<reference evidence="2 3" key="1">
    <citation type="submission" date="2019-08" db="EMBL/GenBank/DDBJ databases">
        <title>Draft genome sequences of two oriental melons (Cucumis melo L. var makuwa).</title>
        <authorList>
            <person name="Kwon S.-Y."/>
        </authorList>
    </citation>
    <scope>NUCLEOTIDE SEQUENCE [LARGE SCALE GENOMIC DNA]</scope>
    <source>
        <strain evidence="3">cv. SW 3</strain>
        <tissue evidence="2">Leaf</tissue>
    </source>
</reference>
<dbReference type="AlphaFoldDB" id="A0A5A7U4H5"/>
<dbReference type="EMBL" id="SSTE01011788">
    <property type="protein sequence ID" value="KAA0050732.1"/>
    <property type="molecule type" value="Genomic_DNA"/>
</dbReference>
<evidence type="ECO:0000313" key="2">
    <source>
        <dbReference type="EMBL" id="KAA0050732.1"/>
    </source>
</evidence>
<name>A0A5A7U4H5_CUCMM</name>
<sequence>MKRTPLFISSMVGFYGLESVLVHGPYPWAQSHGFRSNSTFSDPTSTRGRSCFCRQIHHLGRNDRAPSSFGEVILPSAIQLLSGDDRLLPSDPPPGRSDRTPSSFGDVVLPLTIQLLSEDDRVFAVRSTPGRSDRAPSSFREVEAKLYYRRLLGEAKVELHLCRPLKATTY</sequence>
<protein>
    <submittedName>
        <fullName evidence="2">Uncharacterized protein</fullName>
    </submittedName>
</protein>
<evidence type="ECO:0000256" key="1">
    <source>
        <dbReference type="SAM" id="MobiDB-lite"/>
    </source>
</evidence>
<gene>
    <name evidence="2" type="ORF">E6C27_scaffold560G00360</name>
</gene>
<proteinExistence type="predicted"/>
<feature type="region of interest" description="Disordered" evidence="1">
    <location>
        <begin position="84"/>
        <end position="103"/>
    </location>
</feature>
<dbReference type="Proteomes" id="UP000321393">
    <property type="component" value="Unassembled WGS sequence"/>
</dbReference>